<reference evidence="1 2" key="1">
    <citation type="submission" date="2016-06" db="EMBL/GenBank/DDBJ databases">
        <title>Domibacillus iocasae genome sequencing.</title>
        <authorList>
            <person name="Verma A."/>
            <person name="Pal Y."/>
            <person name="Ojha A.K."/>
            <person name="Krishnamurthi S."/>
        </authorList>
    </citation>
    <scope>NUCLEOTIDE SEQUENCE [LARGE SCALE GENOMIC DNA]</scope>
    <source>
        <strain evidence="1 2">DSM 29979</strain>
    </source>
</reference>
<protein>
    <submittedName>
        <fullName evidence="1">Uncharacterized protein</fullName>
    </submittedName>
</protein>
<name>A0A1E7DQ93_9BACI</name>
<sequence>MPLTAPLAEWNAAGIEPPQSLKNEGWKAGMKPPDAYFNWYMYNTYHALLELQTKAALKDEISSAADQVSIKDTGEKFTAINVEDALAELKQDAATHSDDYVKHPGTATTINTGNEYAITLDPAPTTYTNNMGIVLTVNADSTGAVTLNVNGLGAKAIKKANGNDVTNLKANGVYTVRYNASANAGAGAFILQGEGGEYGTATAAEVLNGFTLGTEGGIVNGALSLTGNATAAQVLTGQTFYNTNAKSKLTGTMANRGAVTITPGTTNQTIAAGFHNGSGVVTGDADLIAPNILSGKNIFNVAGTLVPFKIQAGTVLLQANDAQKSLNTTTPSIAKQINVAAPGIYRISFGAWGDDNSANHQIYVNGVAAGTQRTPNSTTAIVYTEDIDVPANAKIELRMWSVPGSYCYCNNFRISASAALVSNAVV</sequence>
<dbReference type="EMBL" id="MAMP01000020">
    <property type="protein sequence ID" value="OES45219.1"/>
    <property type="molecule type" value="Genomic_DNA"/>
</dbReference>
<dbReference type="RefSeq" id="WP_069938100.1">
    <property type="nucleotide sequence ID" value="NZ_MAMP01000020.1"/>
</dbReference>
<dbReference type="Proteomes" id="UP000095658">
    <property type="component" value="Unassembled WGS sequence"/>
</dbReference>
<organism evidence="1 2">
    <name type="scientific">Domibacillus iocasae</name>
    <dbReference type="NCBI Taxonomy" id="1714016"/>
    <lineage>
        <taxon>Bacteria</taxon>
        <taxon>Bacillati</taxon>
        <taxon>Bacillota</taxon>
        <taxon>Bacilli</taxon>
        <taxon>Bacillales</taxon>
        <taxon>Bacillaceae</taxon>
        <taxon>Domibacillus</taxon>
    </lineage>
</organism>
<keyword evidence="2" id="KW-1185">Reference proteome</keyword>
<dbReference type="AlphaFoldDB" id="A0A1E7DQ93"/>
<accession>A0A1E7DQ93</accession>
<dbReference type="OrthoDB" id="2667109at2"/>
<evidence type="ECO:0000313" key="1">
    <source>
        <dbReference type="EMBL" id="OES45219.1"/>
    </source>
</evidence>
<proteinExistence type="predicted"/>
<evidence type="ECO:0000313" key="2">
    <source>
        <dbReference type="Proteomes" id="UP000095658"/>
    </source>
</evidence>
<comment type="caution">
    <text evidence="1">The sequence shown here is derived from an EMBL/GenBank/DDBJ whole genome shotgun (WGS) entry which is preliminary data.</text>
</comment>
<dbReference type="STRING" id="1714016.BA724_04215"/>
<gene>
    <name evidence="1" type="ORF">BA724_04215</name>
</gene>